<evidence type="ECO:0000313" key="3">
    <source>
        <dbReference type="Proteomes" id="UP001525890"/>
    </source>
</evidence>
<dbReference type="Proteomes" id="UP001525890">
    <property type="component" value="Unassembled WGS sequence"/>
</dbReference>
<dbReference type="PANTHER" id="PTHR43792">
    <property type="entry name" value="GNAT FAMILY, PUTATIVE (AFU_ORTHOLOGUE AFUA_3G00765)-RELATED-RELATED"/>
    <property type="match status" value="1"/>
</dbReference>
<dbReference type="RefSeq" id="WP_368008547.1">
    <property type="nucleotide sequence ID" value="NZ_JAMXFF010000042.1"/>
</dbReference>
<evidence type="ECO:0000313" key="2">
    <source>
        <dbReference type="EMBL" id="MCT7969072.1"/>
    </source>
</evidence>
<proteinExistence type="predicted"/>
<comment type="caution">
    <text evidence="2">The sequence shown here is derived from an EMBL/GenBank/DDBJ whole genome shotgun (WGS) entry which is preliminary data.</text>
</comment>
<accession>A0ABT2MWD9</accession>
<dbReference type="Pfam" id="PF13302">
    <property type="entry name" value="Acetyltransf_3"/>
    <property type="match status" value="1"/>
</dbReference>
<dbReference type="InterPro" id="IPR016181">
    <property type="entry name" value="Acyl_CoA_acyltransferase"/>
</dbReference>
<dbReference type="Gene3D" id="3.40.630.30">
    <property type="match status" value="1"/>
</dbReference>
<feature type="domain" description="N-acetyltransferase" evidence="1">
    <location>
        <begin position="17"/>
        <end position="182"/>
    </location>
</feature>
<dbReference type="SUPFAM" id="SSF55729">
    <property type="entry name" value="Acyl-CoA N-acyltransferases (Nat)"/>
    <property type="match status" value="1"/>
</dbReference>
<dbReference type="EMBL" id="JAMXFF010000042">
    <property type="protein sequence ID" value="MCT7969072.1"/>
    <property type="molecule type" value="Genomic_DNA"/>
</dbReference>
<dbReference type="InterPro" id="IPR051531">
    <property type="entry name" value="N-acetyltransferase"/>
</dbReference>
<name>A0ABT2MWD9_9CYAN</name>
<organism evidence="2 3">
    <name type="scientific">Laspinema palackyanum D2a</name>
    <dbReference type="NCBI Taxonomy" id="2953684"/>
    <lineage>
        <taxon>Bacteria</taxon>
        <taxon>Bacillati</taxon>
        <taxon>Cyanobacteriota</taxon>
        <taxon>Cyanophyceae</taxon>
        <taxon>Oscillatoriophycideae</taxon>
        <taxon>Oscillatoriales</taxon>
        <taxon>Laspinemataceae</taxon>
        <taxon>Laspinema</taxon>
        <taxon>Laspinema palackyanum</taxon>
    </lineage>
</organism>
<sequence length="189" mass="21952">MTLTLYPDLPILESDRLILRKMTLEDAPDLFEYASDPEVAQYTTWYPHQSLEDSHIFLNSVLENYQTPKGFNWGIIHKDHSKLIGTCGLVDWVQSDHYAEIGYALARPYWGQGYMPESVKAVVAFSFQETDLNRIEGRCKLPNHASARVMEKVGMKFEGILRQQMFIKGSFHDMKLYAILREDWEKLSK</sequence>
<dbReference type="InterPro" id="IPR000182">
    <property type="entry name" value="GNAT_dom"/>
</dbReference>
<evidence type="ECO:0000259" key="1">
    <source>
        <dbReference type="PROSITE" id="PS51186"/>
    </source>
</evidence>
<dbReference type="PROSITE" id="PS51186">
    <property type="entry name" value="GNAT"/>
    <property type="match status" value="1"/>
</dbReference>
<dbReference type="PANTHER" id="PTHR43792:SF9">
    <property type="entry name" value="RIBOSOMAL-PROTEIN-ALANINE ACETYLTRANSFERASE"/>
    <property type="match status" value="1"/>
</dbReference>
<gene>
    <name evidence="2" type="ORF">NG799_22420</name>
</gene>
<protein>
    <submittedName>
        <fullName evidence="2">GNAT family N-acetyltransferase</fullName>
    </submittedName>
</protein>
<reference evidence="2 3" key="1">
    <citation type="journal article" date="2022" name="Front. Microbiol.">
        <title>High genomic differentiation and limited gene flow indicate recent cryptic speciation within the genus Laspinema (cyanobacteria).</title>
        <authorList>
            <person name="Stanojkovic A."/>
            <person name="Skoupy S."/>
            <person name="Skaloud P."/>
            <person name="Dvorak P."/>
        </authorList>
    </citation>
    <scope>NUCLEOTIDE SEQUENCE [LARGE SCALE GENOMIC DNA]</scope>
    <source>
        <strain evidence="2 3">D2a</strain>
    </source>
</reference>
<keyword evidence="3" id="KW-1185">Reference proteome</keyword>